<keyword evidence="3" id="KW-1185">Reference proteome</keyword>
<dbReference type="Proteomes" id="UP001501138">
    <property type="component" value="Unassembled WGS sequence"/>
</dbReference>
<evidence type="ECO:0000313" key="2">
    <source>
        <dbReference type="EMBL" id="GAA1722971.1"/>
    </source>
</evidence>
<gene>
    <name evidence="2" type="ORF">GCM10009809_18520</name>
</gene>
<comment type="caution">
    <text evidence="2">The sequence shown here is derived from an EMBL/GenBank/DDBJ whole genome shotgun (WGS) entry which is preliminary data.</text>
</comment>
<proteinExistence type="predicted"/>
<feature type="compositionally biased region" description="Gly residues" evidence="1">
    <location>
        <begin position="47"/>
        <end position="62"/>
    </location>
</feature>
<feature type="region of interest" description="Disordered" evidence="1">
    <location>
        <begin position="43"/>
        <end position="62"/>
    </location>
</feature>
<name>A0ABN2JD66_9MICO</name>
<evidence type="ECO:0000256" key="1">
    <source>
        <dbReference type="SAM" id="MobiDB-lite"/>
    </source>
</evidence>
<evidence type="ECO:0000313" key="3">
    <source>
        <dbReference type="Proteomes" id="UP001501138"/>
    </source>
</evidence>
<dbReference type="EMBL" id="BAAAPM010000003">
    <property type="protein sequence ID" value="GAA1722971.1"/>
    <property type="molecule type" value="Genomic_DNA"/>
</dbReference>
<organism evidence="2 3">
    <name type="scientific">Isoptericola hypogeus</name>
    <dbReference type="NCBI Taxonomy" id="300179"/>
    <lineage>
        <taxon>Bacteria</taxon>
        <taxon>Bacillati</taxon>
        <taxon>Actinomycetota</taxon>
        <taxon>Actinomycetes</taxon>
        <taxon>Micrococcales</taxon>
        <taxon>Promicromonosporaceae</taxon>
        <taxon>Isoptericola</taxon>
    </lineage>
</organism>
<accession>A0ABN2JD66</accession>
<protein>
    <submittedName>
        <fullName evidence="2">Uncharacterized protein</fullName>
    </submittedName>
</protein>
<reference evidence="2 3" key="1">
    <citation type="journal article" date="2019" name="Int. J. Syst. Evol. Microbiol.">
        <title>The Global Catalogue of Microorganisms (GCM) 10K type strain sequencing project: providing services to taxonomists for standard genome sequencing and annotation.</title>
        <authorList>
            <consortium name="The Broad Institute Genomics Platform"/>
            <consortium name="The Broad Institute Genome Sequencing Center for Infectious Disease"/>
            <person name="Wu L."/>
            <person name="Ma J."/>
        </authorList>
    </citation>
    <scope>NUCLEOTIDE SEQUENCE [LARGE SCALE GENOMIC DNA]</scope>
    <source>
        <strain evidence="2 3">JCM 15589</strain>
    </source>
</reference>
<dbReference type="RefSeq" id="WP_344247854.1">
    <property type="nucleotide sequence ID" value="NZ_BAAAPM010000003.1"/>
</dbReference>
<sequence>MVGTDLDACATQSTHWIPTAAGRWHSGHVGRPQRWQRTYDTRSGWRGQTGGAPAGCGPGGWGVEMAQPSMRL</sequence>